<proteinExistence type="predicted"/>
<keyword evidence="3" id="KW-1185">Reference proteome</keyword>
<evidence type="ECO:0000313" key="2">
    <source>
        <dbReference type="EMBL" id="KAF9063634.1"/>
    </source>
</evidence>
<dbReference type="EMBL" id="JADNRY010000142">
    <property type="protein sequence ID" value="KAF9063634.1"/>
    <property type="molecule type" value="Genomic_DNA"/>
</dbReference>
<reference evidence="2" key="1">
    <citation type="submission" date="2020-11" db="EMBL/GenBank/DDBJ databases">
        <authorList>
            <consortium name="DOE Joint Genome Institute"/>
            <person name="Ahrendt S."/>
            <person name="Riley R."/>
            <person name="Andreopoulos W."/>
            <person name="Labutti K."/>
            <person name="Pangilinan J."/>
            <person name="Ruiz-Duenas F.J."/>
            <person name="Barrasa J.M."/>
            <person name="Sanchez-Garcia M."/>
            <person name="Camarero S."/>
            <person name="Miyauchi S."/>
            <person name="Serrano A."/>
            <person name="Linde D."/>
            <person name="Babiker R."/>
            <person name="Drula E."/>
            <person name="Ayuso-Fernandez I."/>
            <person name="Pacheco R."/>
            <person name="Padilla G."/>
            <person name="Ferreira P."/>
            <person name="Barriuso J."/>
            <person name="Kellner H."/>
            <person name="Castanera R."/>
            <person name="Alfaro M."/>
            <person name="Ramirez L."/>
            <person name="Pisabarro A.G."/>
            <person name="Kuo A."/>
            <person name="Tritt A."/>
            <person name="Lipzen A."/>
            <person name="He G."/>
            <person name="Yan M."/>
            <person name="Ng V."/>
            <person name="Cullen D."/>
            <person name="Martin F."/>
            <person name="Rosso M.-N."/>
            <person name="Henrissat B."/>
            <person name="Hibbett D."/>
            <person name="Martinez A.T."/>
            <person name="Grigoriev I.V."/>
        </authorList>
    </citation>
    <scope>NUCLEOTIDE SEQUENCE</scope>
    <source>
        <strain evidence="2">AH 40177</strain>
    </source>
</reference>
<organism evidence="2 3">
    <name type="scientific">Rhodocollybia butyracea</name>
    <dbReference type="NCBI Taxonomy" id="206335"/>
    <lineage>
        <taxon>Eukaryota</taxon>
        <taxon>Fungi</taxon>
        <taxon>Dikarya</taxon>
        <taxon>Basidiomycota</taxon>
        <taxon>Agaricomycotina</taxon>
        <taxon>Agaricomycetes</taxon>
        <taxon>Agaricomycetidae</taxon>
        <taxon>Agaricales</taxon>
        <taxon>Marasmiineae</taxon>
        <taxon>Omphalotaceae</taxon>
        <taxon>Rhodocollybia</taxon>
    </lineage>
</organism>
<evidence type="ECO:0000313" key="3">
    <source>
        <dbReference type="Proteomes" id="UP000772434"/>
    </source>
</evidence>
<dbReference type="AlphaFoldDB" id="A0A9P5U2N1"/>
<dbReference type="EMBL" id="JADNRY010000259">
    <property type="protein sequence ID" value="KAF9060128.1"/>
    <property type="molecule type" value="Genomic_DNA"/>
</dbReference>
<protein>
    <submittedName>
        <fullName evidence="2">Uncharacterized protein</fullName>
    </submittedName>
</protein>
<sequence length="55" mass="6265">MLYPTLDMLMGSKWGWSVFSFNSFPITSLSLCLHALNHTPTALSISCMLFHYHCL</sequence>
<comment type="caution">
    <text evidence="2">The sequence shown here is derived from an EMBL/GenBank/DDBJ whole genome shotgun (WGS) entry which is preliminary data.</text>
</comment>
<evidence type="ECO:0000313" key="1">
    <source>
        <dbReference type="EMBL" id="KAF9060128.1"/>
    </source>
</evidence>
<dbReference type="Proteomes" id="UP000772434">
    <property type="component" value="Unassembled WGS sequence"/>
</dbReference>
<accession>A0A9P5U2N1</accession>
<gene>
    <name evidence="2" type="ORF">BDP27DRAFT_232080</name>
    <name evidence="1" type="ORF">BDP27DRAFT_433620</name>
</gene>
<name>A0A9P5U2N1_9AGAR</name>